<sequence length="193" mass="21529">MSSEESHALINHHLIYSNSSLSPGTSVRVVKLTQVAKQNCEPHVELSVNREGPDEDRSRFIITRPILIKTNVPSMFIPVTCCISRGGPNWFSPYAAFNISSRLPTSAEQNGTMSFEKISQEAEQSALKLAQNCRYLFESFIKAKNAWRKKATALSNTTMANEAFEEEVLLLKQIAADVASRAEQLERDGLRPT</sequence>
<proteinExistence type="predicted"/>
<reference evidence="1" key="1">
    <citation type="submission" date="2020-03" db="EMBL/GenBank/DDBJ databases">
        <title>A high-quality chromosome-level genome assembly of a woody plant with both climbing and erect habits, Rhamnella rubrinervis.</title>
        <authorList>
            <person name="Lu Z."/>
            <person name="Yang Y."/>
            <person name="Zhu X."/>
            <person name="Sun Y."/>
        </authorList>
    </citation>
    <scope>NUCLEOTIDE SEQUENCE</scope>
    <source>
        <strain evidence="1">BYM</strain>
        <tissue evidence="1">Leaf</tissue>
    </source>
</reference>
<organism evidence="1 2">
    <name type="scientific">Rhamnella rubrinervis</name>
    <dbReference type="NCBI Taxonomy" id="2594499"/>
    <lineage>
        <taxon>Eukaryota</taxon>
        <taxon>Viridiplantae</taxon>
        <taxon>Streptophyta</taxon>
        <taxon>Embryophyta</taxon>
        <taxon>Tracheophyta</taxon>
        <taxon>Spermatophyta</taxon>
        <taxon>Magnoliopsida</taxon>
        <taxon>eudicotyledons</taxon>
        <taxon>Gunneridae</taxon>
        <taxon>Pentapetalae</taxon>
        <taxon>rosids</taxon>
        <taxon>fabids</taxon>
        <taxon>Rosales</taxon>
        <taxon>Rhamnaceae</taxon>
        <taxon>rhamnoid group</taxon>
        <taxon>Rhamneae</taxon>
        <taxon>Rhamnella</taxon>
    </lineage>
</organism>
<protein>
    <submittedName>
        <fullName evidence="1">Uncharacterized protein</fullName>
    </submittedName>
</protein>
<accession>A0A8K0DSX3</accession>
<comment type="caution">
    <text evidence="1">The sequence shown here is derived from an EMBL/GenBank/DDBJ whole genome shotgun (WGS) entry which is preliminary data.</text>
</comment>
<name>A0A8K0DSX3_9ROSA</name>
<dbReference type="EMBL" id="VOIH02000009">
    <property type="protein sequence ID" value="KAF3436817.1"/>
    <property type="molecule type" value="Genomic_DNA"/>
</dbReference>
<evidence type="ECO:0000313" key="2">
    <source>
        <dbReference type="Proteomes" id="UP000796880"/>
    </source>
</evidence>
<gene>
    <name evidence="1" type="ORF">FNV43_RR19570</name>
</gene>
<dbReference type="Proteomes" id="UP000796880">
    <property type="component" value="Unassembled WGS sequence"/>
</dbReference>
<keyword evidence="2" id="KW-1185">Reference proteome</keyword>
<evidence type="ECO:0000313" key="1">
    <source>
        <dbReference type="EMBL" id="KAF3436817.1"/>
    </source>
</evidence>
<dbReference type="AlphaFoldDB" id="A0A8K0DSX3"/>